<evidence type="ECO:0000313" key="3">
    <source>
        <dbReference type="EMBL" id="OGG64482.1"/>
    </source>
</evidence>
<comment type="cofactor">
    <cofactor evidence="2">
        <name>Fe(2+)</name>
        <dbReference type="ChEBI" id="CHEBI:29033"/>
    </cofactor>
    <text evidence="2">Binds 1 Fe(2+) ion.</text>
</comment>
<dbReference type="STRING" id="1798496.A3C94_02530"/>
<dbReference type="CDD" id="cd00487">
    <property type="entry name" value="Pep_deformylase"/>
    <property type="match status" value="1"/>
</dbReference>
<keyword evidence="2" id="KW-0648">Protein biosynthesis</keyword>
<sequence length="184" mass="20064">MKQIVQDGVEVLRETAKPLPEKLFGSAELAKLIKDMAAALDKELEGVALAAPQVGVSYRLFIVRKDRTVPLNAAPGAASGESRPDGIVAPPPEIEVYINPEIMKTSRKRARADEGCLSVRGVYGTTKRHERVSIRARHPDGSRFTRGAGGLMAQIFEHEIDHLNGVLFTDHAEHLIEIKHAATS</sequence>
<dbReference type="GO" id="GO:0006412">
    <property type="term" value="P:translation"/>
    <property type="evidence" value="ECO:0007669"/>
    <property type="project" value="UniProtKB-UniRule"/>
</dbReference>
<dbReference type="PANTHER" id="PTHR10458">
    <property type="entry name" value="PEPTIDE DEFORMYLASE"/>
    <property type="match status" value="1"/>
</dbReference>
<dbReference type="Gene3D" id="3.90.45.10">
    <property type="entry name" value="Peptide deformylase"/>
    <property type="match status" value="1"/>
</dbReference>
<feature type="active site" evidence="2">
    <location>
        <position position="159"/>
    </location>
</feature>
<dbReference type="NCBIfam" id="NF001159">
    <property type="entry name" value="PRK00150.1-3"/>
    <property type="match status" value="1"/>
</dbReference>
<evidence type="ECO:0000256" key="2">
    <source>
        <dbReference type="HAMAP-Rule" id="MF_00163"/>
    </source>
</evidence>
<dbReference type="EMBL" id="MFLJ01000021">
    <property type="protein sequence ID" value="OGG64482.1"/>
    <property type="molecule type" value="Genomic_DNA"/>
</dbReference>
<dbReference type="EC" id="3.5.1.88" evidence="2"/>
<dbReference type="SUPFAM" id="SSF56420">
    <property type="entry name" value="Peptide deformylase"/>
    <property type="match status" value="1"/>
</dbReference>
<accession>A0A1F6DTX4</accession>
<dbReference type="HAMAP" id="MF_00163">
    <property type="entry name" value="Pep_deformylase"/>
    <property type="match status" value="1"/>
</dbReference>
<dbReference type="GO" id="GO:0042586">
    <property type="term" value="F:peptide deformylase activity"/>
    <property type="evidence" value="ECO:0007669"/>
    <property type="project" value="UniProtKB-UniRule"/>
</dbReference>
<keyword evidence="2" id="KW-0479">Metal-binding</keyword>
<dbReference type="InterPro" id="IPR023635">
    <property type="entry name" value="Peptide_deformylase"/>
</dbReference>
<proteinExistence type="inferred from homology"/>
<dbReference type="PIRSF" id="PIRSF004749">
    <property type="entry name" value="Pep_def"/>
    <property type="match status" value="1"/>
</dbReference>
<feature type="binding site" evidence="2">
    <location>
        <position position="116"/>
    </location>
    <ligand>
        <name>Fe cation</name>
        <dbReference type="ChEBI" id="CHEBI:24875"/>
    </ligand>
</feature>
<keyword evidence="2" id="KW-0378">Hydrolase</keyword>
<comment type="caution">
    <text evidence="3">The sequence shown here is derived from an EMBL/GenBank/DDBJ whole genome shotgun (WGS) entry which is preliminary data.</text>
</comment>
<dbReference type="Proteomes" id="UP000177232">
    <property type="component" value="Unassembled WGS sequence"/>
</dbReference>
<comment type="function">
    <text evidence="2">Removes the formyl group from the N-terminal Met of newly synthesized proteins. Requires at least a dipeptide for an efficient rate of reaction. N-terminal L-methionine is a prerequisite for activity but the enzyme has broad specificity at other positions.</text>
</comment>
<feature type="binding site" evidence="2">
    <location>
        <position position="158"/>
    </location>
    <ligand>
        <name>Fe cation</name>
        <dbReference type="ChEBI" id="CHEBI:24875"/>
    </ligand>
</feature>
<dbReference type="AlphaFoldDB" id="A0A1F6DTX4"/>
<evidence type="ECO:0000313" key="4">
    <source>
        <dbReference type="Proteomes" id="UP000177232"/>
    </source>
</evidence>
<dbReference type="GO" id="GO:0046872">
    <property type="term" value="F:metal ion binding"/>
    <property type="evidence" value="ECO:0007669"/>
    <property type="project" value="UniProtKB-KW"/>
</dbReference>
<gene>
    <name evidence="2" type="primary">def</name>
    <name evidence="3" type="ORF">A3C94_02530</name>
</gene>
<reference evidence="3 4" key="1">
    <citation type="journal article" date="2016" name="Nat. Commun.">
        <title>Thousands of microbial genomes shed light on interconnected biogeochemical processes in an aquifer system.</title>
        <authorList>
            <person name="Anantharaman K."/>
            <person name="Brown C.T."/>
            <person name="Hug L.A."/>
            <person name="Sharon I."/>
            <person name="Castelle C.J."/>
            <person name="Probst A.J."/>
            <person name="Thomas B.C."/>
            <person name="Singh A."/>
            <person name="Wilkins M.J."/>
            <person name="Karaoz U."/>
            <person name="Brodie E.L."/>
            <person name="Williams K.H."/>
            <person name="Hubbard S.S."/>
            <person name="Banfield J.F."/>
        </authorList>
    </citation>
    <scope>NUCLEOTIDE SEQUENCE [LARGE SCALE GENOMIC DNA]</scope>
</reference>
<dbReference type="PRINTS" id="PR01576">
    <property type="entry name" value="PDEFORMYLASE"/>
</dbReference>
<dbReference type="PANTHER" id="PTHR10458:SF22">
    <property type="entry name" value="PEPTIDE DEFORMYLASE"/>
    <property type="match status" value="1"/>
</dbReference>
<evidence type="ECO:0000256" key="1">
    <source>
        <dbReference type="ARBA" id="ARBA00010759"/>
    </source>
</evidence>
<feature type="binding site" evidence="2">
    <location>
        <position position="162"/>
    </location>
    <ligand>
        <name>Fe cation</name>
        <dbReference type="ChEBI" id="CHEBI:24875"/>
    </ligand>
</feature>
<protein>
    <recommendedName>
        <fullName evidence="2">Peptide deformylase</fullName>
        <shortName evidence="2">PDF</shortName>
        <ecNumber evidence="2">3.5.1.88</ecNumber>
    </recommendedName>
    <alternativeName>
        <fullName evidence="2">Polypeptide deformylase</fullName>
    </alternativeName>
</protein>
<organism evidence="3 4">
    <name type="scientific">Candidatus Kaiserbacteria bacterium RIFCSPHIGHO2_02_FULL_55_17</name>
    <dbReference type="NCBI Taxonomy" id="1798496"/>
    <lineage>
        <taxon>Bacteria</taxon>
        <taxon>Candidatus Kaiseribacteriota</taxon>
    </lineage>
</organism>
<keyword evidence="2" id="KW-0408">Iron</keyword>
<dbReference type="Pfam" id="PF01327">
    <property type="entry name" value="Pep_deformylase"/>
    <property type="match status" value="1"/>
</dbReference>
<comment type="similarity">
    <text evidence="1 2">Belongs to the polypeptide deformylase family.</text>
</comment>
<comment type="catalytic activity">
    <reaction evidence="2">
        <text>N-terminal N-formyl-L-methionyl-[peptide] + H2O = N-terminal L-methionyl-[peptide] + formate</text>
        <dbReference type="Rhea" id="RHEA:24420"/>
        <dbReference type="Rhea" id="RHEA-COMP:10639"/>
        <dbReference type="Rhea" id="RHEA-COMP:10640"/>
        <dbReference type="ChEBI" id="CHEBI:15377"/>
        <dbReference type="ChEBI" id="CHEBI:15740"/>
        <dbReference type="ChEBI" id="CHEBI:49298"/>
        <dbReference type="ChEBI" id="CHEBI:64731"/>
        <dbReference type="EC" id="3.5.1.88"/>
    </reaction>
</comment>
<name>A0A1F6DTX4_9BACT</name>
<dbReference type="InterPro" id="IPR036821">
    <property type="entry name" value="Peptide_deformylase_sf"/>
</dbReference>